<reference evidence="9" key="1">
    <citation type="submission" date="2025-08" db="UniProtKB">
        <authorList>
            <consortium name="RefSeq"/>
        </authorList>
    </citation>
    <scope>IDENTIFICATION</scope>
    <source>
        <tissue evidence="9">Tentacle</tissue>
    </source>
</reference>
<comment type="similarity">
    <text evidence="1">Belongs to the H-rev107 family.</text>
</comment>
<dbReference type="Pfam" id="PF04970">
    <property type="entry name" value="LRAT"/>
    <property type="match status" value="1"/>
</dbReference>
<evidence type="ECO:0000259" key="7">
    <source>
        <dbReference type="PROSITE" id="PS51934"/>
    </source>
</evidence>
<evidence type="ECO:0000256" key="6">
    <source>
        <dbReference type="SAM" id="Phobius"/>
    </source>
</evidence>
<keyword evidence="8" id="KW-1185">Reference proteome</keyword>
<evidence type="ECO:0000256" key="2">
    <source>
        <dbReference type="ARBA" id="ARBA00022679"/>
    </source>
</evidence>
<dbReference type="PROSITE" id="PS51934">
    <property type="entry name" value="LRAT"/>
    <property type="match status" value="1"/>
</dbReference>
<dbReference type="OrthoDB" id="421951at2759"/>
<dbReference type="GO" id="GO:0008970">
    <property type="term" value="F:phospholipase A1 activity"/>
    <property type="evidence" value="ECO:0007669"/>
    <property type="project" value="TreeGrafter"/>
</dbReference>
<dbReference type="GO" id="GO:0005737">
    <property type="term" value="C:cytoplasm"/>
    <property type="evidence" value="ECO:0007669"/>
    <property type="project" value="TreeGrafter"/>
</dbReference>
<dbReference type="AlphaFoldDB" id="A0A6P8II91"/>
<feature type="transmembrane region" description="Helical" evidence="6">
    <location>
        <begin position="392"/>
        <end position="415"/>
    </location>
</feature>
<keyword evidence="6" id="KW-0472">Membrane</keyword>
<dbReference type="RefSeq" id="XP_031566263.1">
    <property type="nucleotide sequence ID" value="XM_031710403.1"/>
</dbReference>
<dbReference type="GO" id="GO:0016410">
    <property type="term" value="F:N-acyltransferase activity"/>
    <property type="evidence" value="ECO:0007669"/>
    <property type="project" value="TreeGrafter"/>
</dbReference>
<keyword evidence="3" id="KW-0378">Hydrolase</keyword>
<evidence type="ECO:0000313" key="8">
    <source>
        <dbReference type="Proteomes" id="UP000515163"/>
    </source>
</evidence>
<feature type="compositionally biased region" description="Polar residues" evidence="5">
    <location>
        <begin position="93"/>
        <end position="102"/>
    </location>
</feature>
<dbReference type="InterPro" id="IPR051496">
    <property type="entry name" value="H-rev107_PLA/AT"/>
</dbReference>
<dbReference type="Proteomes" id="UP000515163">
    <property type="component" value="Unplaced"/>
</dbReference>
<organism evidence="8 9">
    <name type="scientific">Actinia tenebrosa</name>
    <name type="common">Australian red waratah sea anemone</name>
    <dbReference type="NCBI Taxonomy" id="6105"/>
    <lineage>
        <taxon>Eukaryota</taxon>
        <taxon>Metazoa</taxon>
        <taxon>Cnidaria</taxon>
        <taxon>Anthozoa</taxon>
        <taxon>Hexacorallia</taxon>
        <taxon>Actiniaria</taxon>
        <taxon>Actiniidae</taxon>
        <taxon>Actinia</taxon>
    </lineage>
</organism>
<keyword evidence="6" id="KW-0812">Transmembrane</keyword>
<dbReference type="KEGG" id="aten:116301363"/>
<dbReference type="PANTHER" id="PTHR13943">
    <property type="entry name" value="HRAS-LIKE SUPPRESSOR - RELATED"/>
    <property type="match status" value="1"/>
</dbReference>
<dbReference type="Gene3D" id="3.90.1720.10">
    <property type="entry name" value="endopeptidase domain like (from Nostoc punctiforme)"/>
    <property type="match status" value="1"/>
</dbReference>
<dbReference type="InterPro" id="IPR007053">
    <property type="entry name" value="LRAT_dom"/>
</dbReference>
<keyword evidence="2" id="KW-0808">Transferase</keyword>
<evidence type="ECO:0000313" key="9">
    <source>
        <dbReference type="RefSeq" id="XP_031566263.1"/>
    </source>
</evidence>
<evidence type="ECO:0000256" key="5">
    <source>
        <dbReference type="SAM" id="MobiDB-lite"/>
    </source>
</evidence>
<dbReference type="GO" id="GO:0070292">
    <property type="term" value="P:N-acylphosphatidylethanolamine metabolic process"/>
    <property type="evidence" value="ECO:0007669"/>
    <property type="project" value="TreeGrafter"/>
</dbReference>
<name>A0A6P8II91_ACTTE</name>
<feature type="region of interest" description="Disordered" evidence="5">
    <location>
        <begin position="37"/>
        <end position="63"/>
    </location>
</feature>
<accession>A0A6P8II91</accession>
<dbReference type="GeneID" id="116301363"/>
<gene>
    <name evidence="9" type="primary">LOC116301363</name>
</gene>
<sequence>MAECSSCHTVMPHMENLMVQSNRNLAVQYDTICELVDSDSQPSPVSRRKTPPQPEPSNEQACLPKNYPVQYDTICELVDSDSSPSPVLRRKTPPQSESSNEQAWLPDNSECCSVKGDKTPLPKETSVEGGHILASENVTKTEEKSIAQDESSATKSCKIVVQEVLPIPQVVNFVPHPDNVKNVRKPKDTFVTVEEDHIGNGELHRHVPEVSTEKEDTSDGYNFAKEDNSAKQDQSHYQTLGFPTNIDHCSGENISTDECHKRDRHCCAMPDISRGDLIAITRFRHSYKHFMVYIGDGDVVHRTGGKDEWFSFRKGRIKREKLADIVSDSSMCTLVIENGSWEGHDPLPTDEIIDRAISKIDEKGYNLISKNCEHFARWCRYGQEVSKQVNDLLSQIMLAAVISIPLLAFTCIFYFF</sequence>
<feature type="region of interest" description="Disordered" evidence="5">
    <location>
        <begin position="78"/>
        <end position="110"/>
    </location>
</feature>
<keyword evidence="6" id="KW-1133">Transmembrane helix</keyword>
<evidence type="ECO:0000256" key="4">
    <source>
        <dbReference type="ARBA" id="ARBA00023098"/>
    </source>
</evidence>
<dbReference type="PANTHER" id="PTHR13943:SF77">
    <property type="entry name" value="LRAT DOMAIN-CONTAINING PROTEIN"/>
    <property type="match status" value="1"/>
</dbReference>
<dbReference type="InParanoid" id="A0A6P8II91"/>
<dbReference type="GO" id="GO:0004623">
    <property type="term" value="F:phospholipase A2 activity"/>
    <property type="evidence" value="ECO:0007669"/>
    <property type="project" value="TreeGrafter"/>
</dbReference>
<keyword evidence="4" id="KW-0443">Lipid metabolism</keyword>
<feature type="domain" description="LRAT" evidence="7">
    <location>
        <begin position="279"/>
        <end position="388"/>
    </location>
</feature>
<evidence type="ECO:0000256" key="3">
    <source>
        <dbReference type="ARBA" id="ARBA00022801"/>
    </source>
</evidence>
<protein>
    <submittedName>
        <fullName evidence="9">Uncharacterized protein LOC116301363</fullName>
    </submittedName>
</protein>
<evidence type="ECO:0000256" key="1">
    <source>
        <dbReference type="ARBA" id="ARBA00007824"/>
    </source>
</evidence>
<proteinExistence type="inferred from homology"/>